<accession>A0A168MJK5</accession>
<dbReference type="Proteomes" id="UP000076967">
    <property type="component" value="Unassembled WGS sequence"/>
</dbReference>
<dbReference type="UniPathway" id="UPA00134">
    <property type="reaction ID" value="UER00194"/>
</dbReference>
<keyword evidence="5 7" id="KW-0067">ATP-binding</keyword>
<comment type="similarity">
    <text evidence="7">Belongs to the class-II aminoacyl-tRNA synthetase family. AsnA subfamily.</text>
</comment>
<dbReference type="InterPro" id="IPR045864">
    <property type="entry name" value="aa-tRNA-synth_II/BPL/LPL"/>
</dbReference>
<comment type="catalytic activity">
    <reaction evidence="7">
        <text>L-aspartate + NH4(+) + ATP = L-asparagine + AMP + diphosphate + H(+)</text>
        <dbReference type="Rhea" id="RHEA:11372"/>
        <dbReference type="ChEBI" id="CHEBI:15378"/>
        <dbReference type="ChEBI" id="CHEBI:28938"/>
        <dbReference type="ChEBI" id="CHEBI:29991"/>
        <dbReference type="ChEBI" id="CHEBI:30616"/>
        <dbReference type="ChEBI" id="CHEBI:33019"/>
        <dbReference type="ChEBI" id="CHEBI:58048"/>
        <dbReference type="ChEBI" id="CHEBI:456215"/>
        <dbReference type="EC" id="6.3.1.1"/>
    </reaction>
</comment>
<keyword evidence="2 7" id="KW-0436">Ligase</keyword>
<organism evidence="10 11">
    <name type="scientific">Paenibacillus glacialis</name>
    <dbReference type="NCBI Taxonomy" id="494026"/>
    <lineage>
        <taxon>Bacteria</taxon>
        <taxon>Bacillati</taxon>
        <taxon>Bacillota</taxon>
        <taxon>Bacilli</taxon>
        <taxon>Bacillales</taxon>
        <taxon>Paenibacillaceae</taxon>
        <taxon>Paenibacillus</taxon>
    </lineage>
</organism>
<dbReference type="GO" id="GO:0070981">
    <property type="term" value="P:L-asparagine biosynthetic process"/>
    <property type="evidence" value="ECO:0007669"/>
    <property type="project" value="UniProtKB-UniRule"/>
</dbReference>
<name>A0A168MJK5_9BACL</name>
<comment type="pathway">
    <text evidence="7">Amino-acid biosynthesis; L-asparagine biosynthesis; L-asparagine from L-aspartate (ammonia route): step 1/1.</text>
</comment>
<dbReference type="HAMAP" id="MF_00555">
    <property type="entry name" value="AsnA"/>
    <property type="match status" value="1"/>
</dbReference>
<dbReference type="GO" id="GO:0016740">
    <property type="term" value="F:transferase activity"/>
    <property type="evidence" value="ECO:0007669"/>
    <property type="project" value="UniProtKB-ARBA"/>
</dbReference>
<dbReference type="Gene3D" id="3.30.930.10">
    <property type="entry name" value="Bira Bifunctional Protein, Domain 2"/>
    <property type="match status" value="1"/>
</dbReference>
<dbReference type="GO" id="GO:0140096">
    <property type="term" value="F:catalytic activity, acting on a protein"/>
    <property type="evidence" value="ECO:0007669"/>
    <property type="project" value="UniProtKB-ARBA"/>
</dbReference>
<evidence type="ECO:0000256" key="1">
    <source>
        <dbReference type="ARBA" id="ARBA00022490"/>
    </source>
</evidence>
<keyword evidence="4 7" id="KW-0547">Nucleotide-binding</keyword>
<gene>
    <name evidence="7" type="primary">asnA</name>
    <name evidence="10" type="ORF">PGLA_04920</name>
</gene>
<protein>
    <recommendedName>
        <fullName evidence="7 8">Aspartate--ammonia ligase</fullName>
        <ecNumber evidence="7 8">6.3.1.1</ecNumber>
    </recommendedName>
    <alternativeName>
        <fullName evidence="7">Asparagine synthetase A</fullName>
    </alternativeName>
</protein>
<feature type="domain" description="Aminoacyl-transfer RNA synthetases class-II family profile" evidence="9">
    <location>
        <begin position="30"/>
        <end position="325"/>
    </location>
</feature>
<evidence type="ECO:0000256" key="2">
    <source>
        <dbReference type="ARBA" id="ARBA00022598"/>
    </source>
</evidence>
<proteinExistence type="inferred from homology"/>
<keyword evidence="11" id="KW-1185">Reference proteome</keyword>
<evidence type="ECO:0000259" key="9">
    <source>
        <dbReference type="PROSITE" id="PS50862"/>
    </source>
</evidence>
<comment type="caution">
    <text evidence="10">The sequence shown here is derived from an EMBL/GenBank/DDBJ whole genome shotgun (WGS) entry which is preliminary data.</text>
</comment>
<evidence type="ECO:0000256" key="3">
    <source>
        <dbReference type="ARBA" id="ARBA00022605"/>
    </source>
</evidence>
<dbReference type="PANTHER" id="PTHR30073">
    <property type="entry name" value="ASPARTATE--AMMONIA LIGASE"/>
    <property type="match status" value="1"/>
</dbReference>
<dbReference type="PIRSF" id="PIRSF001555">
    <property type="entry name" value="Asp_ammon_ligase"/>
    <property type="match status" value="1"/>
</dbReference>
<evidence type="ECO:0000313" key="10">
    <source>
        <dbReference type="EMBL" id="OAB44759.1"/>
    </source>
</evidence>
<dbReference type="AlphaFoldDB" id="A0A168MJK5"/>
<reference evidence="10 11" key="1">
    <citation type="submission" date="2016-03" db="EMBL/GenBank/DDBJ databases">
        <title>Draft genome sequence of Paenibacillus glacialis DSM 22343.</title>
        <authorList>
            <person name="Shin S.-K."/>
            <person name="Yi H."/>
        </authorList>
    </citation>
    <scope>NUCLEOTIDE SEQUENCE [LARGE SCALE GENOMIC DNA]</scope>
    <source>
        <strain evidence="10 11">DSM 22343</strain>
    </source>
</reference>
<dbReference type="OrthoDB" id="9766088at2"/>
<evidence type="ECO:0000256" key="8">
    <source>
        <dbReference type="NCBIfam" id="TIGR00669"/>
    </source>
</evidence>
<evidence type="ECO:0000256" key="7">
    <source>
        <dbReference type="HAMAP-Rule" id="MF_00555"/>
    </source>
</evidence>
<dbReference type="PANTHER" id="PTHR30073:SF5">
    <property type="entry name" value="ASPARTATE--AMMONIA LIGASE"/>
    <property type="match status" value="1"/>
</dbReference>
<keyword evidence="1 7" id="KW-0963">Cytoplasm</keyword>
<dbReference type="EMBL" id="LVJH01000006">
    <property type="protein sequence ID" value="OAB44759.1"/>
    <property type="molecule type" value="Genomic_DNA"/>
</dbReference>
<dbReference type="GO" id="GO:0004071">
    <property type="term" value="F:aspartate-ammonia ligase activity"/>
    <property type="evidence" value="ECO:0007669"/>
    <property type="project" value="UniProtKB-UniRule"/>
</dbReference>
<comment type="subcellular location">
    <subcellularLocation>
        <location evidence="7">Cytoplasm</location>
    </subcellularLocation>
</comment>
<dbReference type="SUPFAM" id="SSF55681">
    <property type="entry name" value="Class II aaRS and biotin synthetases"/>
    <property type="match status" value="1"/>
</dbReference>
<sequence length="340" mass="38795">MKELVKEHMVLKGFEPAFHLRETEVAIFHLKRFFEQQLAERLHLTHVSTPLFVKAGTGINDNLNGEEQPVTFSARSIPEVAIEIVHSLAKWKRMALARYGCEPHTGLYTIMQAIRKDEELDNLHSIYVDQWDWEQVILKSERTIATLQQVVTDIYEVLKDTELYAATLLPNYITELPKEISFITSQELEDQYPNLSGKEREDVIAKEKGAVFIMQIGHALKSGVKHDGRSPDYDDWQLNGDIIVWNPILERAFEVSSMGIRVDETALLDQLKIAGCEEREQLLFHQAVLQGKLPYSIGGGIGQSRVCMLLLRKAHIGEVQASVWPTEMEKEFSSADIHFL</sequence>
<dbReference type="NCBIfam" id="TIGR00669">
    <property type="entry name" value="asnA"/>
    <property type="match status" value="1"/>
</dbReference>
<evidence type="ECO:0000313" key="11">
    <source>
        <dbReference type="Proteomes" id="UP000076967"/>
    </source>
</evidence>
<evidence type="ECO:0000256" key="6">
    <source>
        <dbReference type="ARBA" id="ARBA00022888"/>
    </source>
</evidence>
<keyword evidence="3 7" id="KW-0028">Amino-acid biosynthesis</keyword>
<dbReference type="Pfam" id="PF03590">
    <property type="entry name" value="AsnA"/>
    <property type="match status" value="1"/>
</dbReference>
<dbReference type="GO" id="GO:0005829">
    <property type="term" value="C:cytosol"/>
    <property type="evidence" value="ECO:0007669"/>
    <property type="project" value="TreeGrafter"/>
</dbReference>
<dbReference type="STRING" id="494026.PGLA_04920"/>
<evidence type="ECO:0000256" key="5">
    <source>
        <dbReference type="ARBA" id="ARBA00022840"/>
    </source>
</evidence>
<evidence type="ECO:0000256" key="4">
    <source>
        <dbReference type="ARBA" id="ARBA00022741"/>
    </source>
</evidence>
<dbReference type="GO" id="GO:0005524">
    <property type="term" value="F:ATP binding"/>
    <property type="evidence" value="ECO:0007669"/>
    <property type="project" value="UniProtKB-UniRule"/>
</dbReference>
<keyword evidence="6 7" id="KW-0061">Asparagine biosynthesis</keyword>
<dbReference type="InterPro" id="IPR006195">
    <property type="entry name" value="aa-tRNA-synth_II"/>
</dbReference>
<dbReference type="InterPro" id="IPR004618">
    <property type="entry name" value="AsnA"/>
</dbReference>
<dbReference type="PROSITE" id="PS50862">
    <property type="entry name" value="AA_TRNA_LIGASE_II"/>
    <property type="match status" value="1"/>
</dbReference>
<dbReference type="EC" id="6.3.1.1" evidence="7 8"/>